<proteinExistence type="predicted"/>
<reference evidence="1 2" key="1">
    <citation type="journal article" date="2022" name="Syst. Appl. Microbiol.">
        <title>Rhodopirellula aestuarii sp. nov., a novel member of the genus Rhodopirellula isolated from brackish sediments collected in the Tagus River estuary, Portugal.</title>
        <authorList>
            <person name="Vitorino I.R."/>
            <person name="Klimek D."/>
            <person name="Calusinska M."/>
            <person name="Lobo-da-Cunha A."/>
            <person name="Vasconcelos V."/>
            <person name="Lage O.M."/>
        </authorList>
    </citation>
    <scope>NUCLEOTIDE SEQUENCE [LARGE SCALE GENOMIC DNA]</scope>
    <source>
        <strain evidence="1 2">ICT_H3.1</strain>
    </source>
</reference>
<dbReference type="SUPFAM" id="SSF50969">
    <property type="entry name" value="YVTN repeat-like/Quinoprotein amine dehydrogenase"/>
    <property type="match status" value="1"/>
</dbReference>
<organism evidence="1 2">
    <name type="scientific">Aporhodopirellula aestuarii</name>
    <dbReference type="NCBI Taxonomy" id="2950107"/>
    <lineage>
        <taxon>Bacteria</taxon>
        <taxon>Pseudomonadati</taxon>
        <taxon>Planctomycetota</taxon>
        <taxon>Planctomycetia</taxon>
        <taxon>Pirellulales</taxon>
        <taxon>Pirellulaceae</taxon>
        <taxon>Aporhodopirellula</taxon>
    </lineage>
</organism>
<gene>
    <name evidence="1" type="ORF">NB063_16075</name>
</gene>
<dbReference type="EMBL" id="JAMQBK010000041">
    <property type="protein sequence ID" value="MCM2372123.1"/>
    <property type="molecule type" value="Genomic_DNA"/>
</dbReference>
<evidence type="ECO:0000313" key="2">
    <source>
        <dbReference type="Proteomes" id="UP001202961"/>
    </source>
</evidence>
<dbReference type="InterPro" id="IPR013783">
    <property type="entry name" value="Ig-like_fold"/>
</dbReference>
<dbReference type="Proteomes" id="UP001202961">
    <property type="component" value="Unassembled WGS sequence"/>
</dbReference>
<accession>A0ABT0U5E3</accession>
<evidence type="ECO:0008006" key="3">
    <source>
        <dbReference type="Google" id="ProtNLM"/>
    </source>
</evidence>
<keyword evidence="2" id="KW-1185">Reference proteome</keyword>
<protein>
    <recommendedName>
        <fullName evidence="3">Cadherin repeat domain-containing protein</fullName>
    </recommendedName>
</protein>
<dbReference type="Gene3D" id="2.60.40.10">
    <property type="entry name" value="Immunoglobulins"/>
    <property type="match status" value="1"/>
</dbReference>
<dbReference type="RefSeq" id="WP_250929758.1">
    <property type="nucleotide sequence ID" value="NZ_JAMQBK010000041.1"/>
</dbReference>
<comment type="caution">
    <text evidence="1">The sequence shown here is derived from an EMBL/GenBank/DDBJ whole genome shotgun (WGS) entry which is preliminary data.</text>
</comment>
<dbReference type="Pfam" id="PF05345">
    <property type="entry name" value="He_PIG"/>
    <property type="match status" value="1"/>
</dbReference>
<evidence type="ECO:0000313" key="1">
    <source>
        <dbReference type="EMBL" id="MCM2372123.1"/>
    </source>
</evidence>
<sequence length="785" mass="86151">MQPLSYSPGRTAGALVAIVAGILFAGALCGQDAKVPIPPEEDRVRVGKLVQDIYRDEYRAAKTTLQQSEIAQKILSAGSETTDDAAGRYVMLRLARDIAIRAGDADTATEAVDALVTSFHIDEFPLRAQTLIAVTGRLSSTHYGATKDALLELADIAIEMDDYDAAQQIVAAASADAKRARDWDSSSKVDKLANRIAAMQAKFRGIADELKQFQEDATKLSPEAALTVGKFYAFSKNEWQVALGLLVAGNDKQIADAARAERTLQNQIAKQKKMDDATYEACLDVADLWWRCAESLKDSEQIAATLHAGYYYQLALPGIKGLQNAKAESRIRDARAVGEIVSPLKSDDDSVRHTDAQTDFEVVPMANPRGTVNLPATFDDYAMGGNGRYIIFLLGSMKKLAFFDIGKRDVTQYVTIDDSDVRIAGGSKYFYVALRRDNVIQRWNYEEFTKEATAKLPFVQPVDVIATGHAVNGPVFAGAKDGPGMLLNPQTMQPISYMVRDEEYQRGGDIPGAGPDTRVRVSANGRAFSFWGTRNSPGGFRTLYLGDRFGSMYYDHKTMGYIQPNPAGDLMYTALGIFTTQTKAFAHNNELGAKSFFVPAISGDYCISIPRDDDKVRKNVKQTQVHLHVAGSTTPLLTLQDIQIRPGAYGDFHGRELMTLDRRLIFAPKANLIVTLPDSNKSLELHQVDLEKEFDASDVSYLYVASRPPTTLNAGNLYRYQIDVRSRAGDLSYELASGPQGMKVSTKGLITWKSSRRVTGSHDVLVTIKDGDGQECTHAFKVTTE</sequence>
<dbReference type="InterPro" id="IPR011044">
    <property type="entry name" value="Quino_amine_DH_bsu"/>
</dbReference>
<name>A0ABT0U5E3_9BACT</name>